<dbReference type="PANTHER" id="PTHR12399:SF0">
    <property type="entry name" value="EUKARYOTIC TRANSLATION INITIATION FACTOR 3 SUBUNIT D"/>
    <property type="match status" value="1"/>
</dbReference>
<dbReference type="PANTHER" id="PTHR12399">
    <property type="entry name" value="EUKARYOTIC TRANSLATION INITIATION FACTOR 3 SUBUNIT 7"/>
    <property type="match status" value="1"/>
</dbReference>
<dbReference type="GO" id="GO:0005852">
    <property type="term" value="C:eukaryotic translation initiation factor 3 complex"/>
    <property type="evidence" value="ECO:0007669"/>
    <property type="project" value="InterPro"/>
</dbReference>
<evidence type="ECO:0000256" key="4">
    <source>
        <dbReference type="ARBA" id="ARBA00022917"/>
    </source>
</evidence>
<protein>
    <recommendedName>
        <fullName evidence="5">Eukaryotic translation initiation factor 3 subunit p66</fullName>
    </recommendedName>
</protein>
<dbReference type="GO" id="GO:0003743">
    <property type="term" value="F:translation initiation factor activity"/>
    <property type="evidence" value="ECO:0007669"/>
    <property type="project" value="UniProtKB-KW"/>
</dbReference>
<dbReference type="Proteomes" id="UP000091820">
    <property type="component" value="Unassembled WGS sequence"/>
</dbReference>
<evidence type="ECO:0000256" key="1">
    <source>
        <dbReference type="ARBA" id="ARBA00022490"/>
    </source>
</evidence>
<dbReference type="EnsemblMetazoa" id="GBRI005107-RA">
    <property type="protein sequence ID" value="GBRI005107-PA"/>
    <property type="gene ID" value="GBRI005107"/>
</dbReference>
<keyword evidence="2" id="KW-0396">Initiation factor</keyword>
<dbReference type="AlphaFoldDB" id="A0A1A9W3I5"/>
<evidence type="ECO:0000256" key="3">
    <source>
        <dbReference type="ARBA" id="ARBA00022884"/>
    </source>
</evidence>
<organism evidence="6 7">
    <name type="scientific">Glossina brevipalpis</name>
    <dbReference type="NCBI Taxonomy" id="37001"/>
    <lineage>
        <taxon>Eukaryota</taxon>
        <taxon>Metazoa</taxon>
        <taxon>Ecdysozoa</taxon>
        <taxon>Arthropoda</taxon>
        <taxon>Hexapoda</taxon>
        <taxon>Insecta</taxon>
        <taxon>Pterygota</taxon>
        <taxon>Neoptera</taxon>
        <taxon>Endopterygota</taxon>
        <taxon>Diptera</taxon>
        <taxon>Brachycera</taxon>
        <taxon>Muscomorpha</taxon>
        <taxon>Hippoboscoidea</taxon>
        <taxon>Glossinidae</taxon>
        <taxon>Glossina</taxon>
    </lineage>
</organism>
<dbReference type="STRING" id="37001.A0A1A9W3I5"/>
<evidence type="ECO:0000313" key="6">
    <source>
        <dbReference type="EnsemblMetazoa" id="GBRI005107-PA"/>
    </source>
</evidence>
<evidence type="ECO:0000313" key="7">
    <source>
        <dbReference type="Proteomes" id="UP000091820"/>
    </source>
</evidence>
<dbReference type="GO" id="GO:0003723">
    <property type="term" value="F:RNA binding"/>
    <property type="evidence" value="ECO:0007669"/>
    <property type="project" value="UniProtKB-KW"/>
</dbReference>
<sequence>MIAGPNEPKYKFDEHNPFITEDEDIEVASVGYRYKKSDLGSDIVLAARCEHNGVFQTPIHQFLSIKALNQWDSKLANGSEWRQKLGTQRDELRNNACKLAKLTVQAVLAGSEQLKLGYVSRINSRDPSRS</sequence>
<keyword evidence="1" id="KW-0963">Cytoplasm</keyword>
<dbReference type="InterPro" id="IPR007783">
    <property type="entry name" value="eIF3d"/>
</dbReference>
<accession>A0A1A9W3I5</accession>
<keyword evidence="3" id="KW-0694">RNA-binding</keyword>
<reference evidence="6" key="2">
    <citation type="submission" date="2020-05" db="UniProtKB">
        <authorList>
            <consortium name="EnsemblMetazoa"/>
        </authorList>
    </citation>
    <scope>IDENTIFICATION</scope>
    <source>
        <strain evidence="6">IAEA</strain>
    </source>
</reference>
<dbReference type="Pfam" id="PF05091">
    <property type="entry name" value="eIF-3_zeta"/>
    <property type="match status" value="1"/>
</dbReference>
<evidence type="ECO:0000256" key="5">
    <source>
        <dbReference type="ARBA" id="ARBA00033202"/>
    </source>
</evidence>
<keyword evidence="4" id="KW-0648">Protein biosynthesis</keyword>
<reference evidence="7" key="1">
    <citation type="submission" date="2014-03" db="EMBL/GenBank/DDBJ databases">
        <authorList>
            <person name="Aksoy S."/>
            <person name="Warren W."/>
            <person name="Wilson R.K."/>
        </authorList>
    </citation>
    <scope>NUCLEOTIDE SEQUENCE [LARGE SCALE GENOMIC DNA]</scope>
    <source>
        <strain evidence="7">IAEA</strain>
    </source>
</reference>
<name>A0A1A9W3I5_9MUSC</name>
<evidence type="ECO:0000256" key="2">
    <source>
        <dbReference type="ARBA" id="ARBA00022540"/>
    </source>
</evidence>
<proteinExistence type="predicted"/>
<dbReference type="VEuPathDB" id="VectorBase:GBRI005107"/>
<keyword evidence="7" id="KW-1185">Reference proteome</keyword>